<dbReference type="Proteomes" id="UP000193922">
    <property type="component" value="Unassembled WGS sequence"/>
</dbReference>
<dbReference type="GeneID" id="63801901"/>
<organism evidence="1 2">
    <name type="scientific">Linderina pennispora</name>
    <dbReference type="NCBI Taxonomy" id="61395"/>
    <lineage>
        <taxon>Eukaryota</taxon>
        <taxon>Fungi</taxon>
        <taxon>Fungi incertae sedis</taxon>
        <taxon>Zoopagomycota</taxon>
        <taxon>Kickxellomycotina</taxon>
        <taxon>Kickxellomycetes</taxon>
        <taxon>Kickxellales</taxon>
        <taxon>Kickxellaceae</taxon>
        <taxon>Linderina</taxon>
    </lineage>
</organism>
<dbReference type="AlphaFoldDB" id="A0A1Y1WL96"/>
<reference evidence="1 2" key="1">
    <citation type="submission" date="2016-07" db="EMBL/GenBank/DDBJ databases">
        <title>Pervasive Adenine N6-methylation of Active Genes in Fungi.</title>
        <authorList>
            <consortium name="DOE Joint Genome Institute"/>
            <person name="Mondo S.J."/>
            <person name="Dannebaum R.O."/>
            <person name="Kuo R.C."/>
            <person name="Labutti K."/>
            <person name="Haridas S."/>
            <person name="Kuo A."/>
            <person name="Salamov A."/>
            <person name="Ahrendt S.R."/>
            <person name="Lipzen A."/>
            <person name="Sullivan W."/>
            <person name="Andreopoulos W.B."/>
            <person name="Clum A."/>
            <person name="Lindquist E."/>
            <person name="Daum C."/>
            <person name="Ramamoorthy G.K."/>
            <person name="Gryganskyi A."/>
            <person name="Culley D."/>
            <person name="Magnuson J.K."/>
            <person name="James T.Y."/>
            <person name="O'Malley M.A."/>
            <person name="Stajich J.E."/>
            <person name="Spatafora J.W."/>
            <person name="Visel A."/>
            <person name="Grigoriev I.V."/>
        </authorList>
    </citation>
    <scope>NUCLEOTIDE SEQUENCE [LARGE SCALE GENOMIC DNA]</scope>
    <source>
        <strain evidence="1 2">ATCC 12442</strain>
    </source>
</reference>
<evidence type="ECO:0000313" key="2">
    <source>
        <dbReference type="Proteomes" id="UP000193922"/>
    </source>
</evidence>
<gene>
    <name evidence="1" type="ORF">DL89DRAFT_254138</name>
</gene>
<sequence>MTTSLFSTTSTWDLVSPSGFPADTPKSSPEHLAKRAGALLKGIHARYRQLCVHSMKLQSFKANPLGGAMCEDIEYKMHQMALMIRSQMHDLARVEAEFSELPLDVLREQQLKRDVPSFNEPSAIRNTILKEVIEFYGNDLPRIEQSSLLKGFSSVH</sequence>
<dbReference type="RefSeq" id="XP_040747484.1">
    <property type="nucleotide sequence ID" value="XM_040885253.1"/>
</dbReference>
<name>A0A1Y1WL96_9FUNG</name>
<keyword evidence="2" id="KW-1185">Reference proteome</keyword>
<comment type="caution">
    <text evidence="1">The sequence shown here is derived from an EMBL/GenBank/DDBJ whole genome shotgun (WGS) entry which is preliminary data.</text>
</comment>
<evidence type="ECO:0000313" key="1">
    <source>
        <dbReference type="EMBL" id="ORX74273.1"/>
    </source>
</evidence>
<proteinExistence type="predicted"/>
<accession>A0A1Y1WL96</accession>
<dbReference type="OrthoDB" id="5586825at2759"/>
<dbReference type="EMBL" id="MCFD01000001">
    <property type="protein sequence ID" value="ORX74273.1"/>
    <property type="molecule type" value="Genomic_DNA"/>
</dbReference>
<protein>
    <submittedName>
        <fullName evidence="1">Uncharacterized protein</fullName>
    </submittedName>
</protein>